<keyword evidence="1" id="KW-0812">Transmembrane</keyword>
<keyword evidence="1" id="KW-0472">Membrane</keyword>
<gene>
    <name evidence="2" type="ORF">BDV40DRAFT_263867</name>
</gene>
<evidence type="ECO:0000313" key="3">
    <source>
        <dbReference type="Proteomes" id="UP000326950"/>
    </source>
</evidence>
<evidence type="ECO:0000256" key="1">
    <source>
        <dbReference type="SAM" id="Phobius"/>
    </source>
</evidence>
<feature type="transmembrane region" description="Helical" evidence="1">
    <location>
        <begin position="12"/>
        <end position="32"/>
    </location>
</feature>
<keyword evidence="1" id="KW-1133">Transmembrane helix</keyword>
<protein>
    <submittedName>
        <fullName evidence="2">Uncharacterized protein</fullName>
    </submittedName>
</protein>
<evidence type="ECO:0000313" key="2">
    <source>
        <dbReference type="EMBL" id="KAE8163119.1"/>
    </source>
</evidence>
<dbReference type="AlphaFoldDB" id="A0A5N6UWT8"/>
<reference evidence="2 3" key="1">
    <citation type="submission" date="2019-04" db="EMBL/GenBank/DDBJ databases">
        <title>Friends and foes A comparative genomics study of 23 Aspergillus species from section Flavi.</title>
        <authorList>
            <consortium name="DOE Joint Genome Institute"/>
            <person name="Kjaerbolling I."/>
            <person name="Vesth T."/>
            <person name="Frisvad J.C."/>
            <person name="Nybo J.L."/>
            <person name="Theobald S."/>
            <person name="Kildgaard S."/>
            <person name="Isbrandt T."/>
            <person name="Kuo A."/>
            <person name="Sato A."/>
            <person name="Lyhne E.K."/>
            <person name="Kogle M.E."/>
            <person name="Wiebenga A."/>
            <person name="Kun R.S."/>
            <person name="Lubbers R.J."/>
            <person name="Makela M.R."/>
            <person name="Barry K."/>
            <person name="Chovatia M."/>
            <person name="Clum A."/>
            <person name="Daum C."/>
            <person name="Haridas S."/>
            <person name="He G."/>
            <person name="LaButti K."/>
            <person name="Lipzen A."/>
            <person name="Mondo S."/>
            <person name="Riley R."/>
            <person name="Salamov A."/>
            <person name="Simmons B.A."/>
            <person name="Magnuson J.K."/>
            <person name="Henrissat B."/>
            <person name="Mortensen U.H."/>
            <person name="Larsen T.O."/>
            <person name="Devries R.P."/>
            <person name="Grigoriev I.V."/>
            <person name="Machida M."/>
            <person name="Baker S.E."/>
            <person name="Andersen M.R."/>
        </authorList>
    </citation>
    <scope>NUCLEOTIDE SEQUENCE [LARGE SCALE GENOMIC DNA]</scope>
    <source>
        <strain evidence="2 3">CBS 117626</strain>
    </source>
</reference>
<accession>A0A5N6UWT8</accession>
<sequence>MDEERPSSPLQIIIIIIIQIIPTTISTAPVEIETRAITEGSRPLPPSFSLLFLFS</sequence>
<organism evidence="2 3">
    <name type="scientific">Aspergillus tamarii</name>
    <dbReference type="NCBI Taxonomy" id="41984"/>
    <lineage>
        <taxon>Eukaryota</taxon>
        <taxon>Fungi</taxon>
        <taxon>Dikarya</taxon>
        <taxon>Ascomycota</taxon>
        <taxon>Pezizomycotina</taxon>
        <taxon>Eurotiomycetes</taxon>
        <taxon>Eurotiomycetidae</taxon>
        <taxon>Eurotiales</taxon>
        <taxon>Aspergillaceae</taxon>
        <taxon>Aspergillus</taxon>
        <taxon>Aspergillus subgen. Circumdati</taxon>
    </lineage>
</organism>
<dbReference type="EMBL" id="ML738621">
    <property type="protein sequence ID" value="KAE8163119.1"/>
    <property type="molecule type" value="Genomic_DNA"/>
</dbReference>
<name>A0A5N6UWT8_ASPTM</name>
<keyword evidence="3" id="KW-1185">Reference proteome</keyword>
<dbReference type="Proteomes" id="UP000326950">
    <property type="component" value="Unassembled WGS sequence"/>
</dbReference>
<proteinExistence type="predicted"/>